<comment type="catalytic activity">
    <reaction evidence="1">
        <text>ATP + protein L-histidine = ADP + protein N-phospho-L-histidine.</text>
        <dbReference type="EC" id="2.7.13.3"/>
    </reaction>
</comment>
<dbReference type="eggNOG" id="COG2972">
    <property type="taxonomic scope" value="Bacteria"/>
</dbReference>
<dbReference type="SUPFAM" id="SSF55874">
    <property type="entry name" value="ATPase domain of HSP90 chaperone/DNA topoisomerase II/histidine kinase"/>
    <property type="match status" value="1"/>
</dbReference>
<evidence type="ECO:0000259" key="3">
    <source>
        <dbReference type="PROSITE" id="PS50109"/>
    </source>
</evidence>
<dbReference type="PROSITE" id="PS50109">
    <property type="entry name" value="HIS_KIN"/>
    <property type="match status" value="1"/>
</dbReference>
<dbReference type="PRINTS" id="PR00344">
    <property type="entry name" value="BCTRLSENSOR"/>
</dbReference>
<dbReference type="PANTHER" id="PTHR34220">
    <property type="entry name" value="SENSOR HISTIDINE KINASE YPDA"/>
    <property type="match status" value="1"/>
</dbReference>
<dbReference type="Pfam" id="PF02518">
    <property type="entry name" value="HATPase_c"/>
    <property type="match status" value="1"/>
</dbReference>
<dbReference type="EC" id="2.7.13.3" evidence="2"/>
<evidence type="ECO:0000256" key="2">
    <source>
        <dbReference type="ARBA" id="ARBA00012438"/>
    </source>
</evidence>
<accession>E3CV93</accession>
<gene>
    <name evidence="4" type="ORF">Apau_0009</name>
</gene>
<dbReference type="STRING" id="584708.Apau_0009"/>
<proteinExistence type="predicted"/>
<dbReference type="Proteomes" id="UP000005096">
    <property type="component" value="Chromosome"/>
</dbReference>
<organism evidence="4 5">
    <name type="scientific">Aminomonas paucivorans DSM 12260</name>
    <dbReference type="NCBI Taxonomy" id="584708"/>
    <lineage>
        <taxon>Bacteria</taxon>
        <taxon>Thermotogati</taxon>
        <taxon>Synergistota</taxon>
        <taxon>Synergistia</taxon>
        <taxon>Synergistales</taxon>
        <taxon>Synergistaceae</taxon>
        <taxon>Aminomonas</taxon>
    </lineage>
</organism>
<sequence length="440" mass="49083">MNVLNGDPAFPVSPDSSGGSWNDPLLLLWKEEEGGGLTPGSLAWWEQVAEIARLQEIQDRFAKIMKVGAIITTTDGIPVTQPSNFTPFCLAIREFPEGRCRCYESDAAGGRRSREVGRTFAYRCPHGLLDMASPIIVEGGMVGVLLCGQVLLERYSTSEVEGIAQRDWAFAPGRLADPLIDLFLHVPVVDHHAVRDSMDLLHLVASHIVGLCERHLTERRLLQKGISLIQEQRHKEALERSLKLSQVKALRSQLNPHFMFNTLNSIARLALFENAPRTQDLTVHLAEYLRYVLHRQAHGELVPLRMELDCIRRYLAIYGVRFGDRLRARIEAGEGTEELLVPFMLLQPLVENALSHGIEPLPQGGEILIRTALERGFLVVEVADDGVGFDAEGAHRGVGMANVEERLRLHYGEAARFEVDSAFGHGTRIRVVLPPRRGGW</sequence>
<dbReference type="InterPro" id="IPR018771">
    <property type="entry name" value="PocR_dom"/>
</dbReference>
<dbReference type="AlphaFoldDB" id="E3CV93"/>
<dbReference type="InterPro" id="IPR004358">
    <property type="entry name" value="Sig_transdc_His_kin-like_C"/>
</dbReference>
<name>E3CV93_9BACT</name>
<dbReference type="InterPro" id="IPR005467">
    <property type="entry name" value="His_kinase_dom"/>
</dbReference>
<feature type="domain" description="Histidine kinase" evidence="3">
    <location>
        <begin position="346"/>
        <end position="437"/>
    </location>
</feature>
<keyword evidence="4" id="KW-0808">Transferase</keyword>
<evidence type="ECO:0000313" key="4">
    <source>
        <dbReference type="EMBL" id="EFQ22450.1"/>
    </source>
</evidence>
<protein>
    <recommendedName>
        <fullName evidence="2">histidine kinase</fullName>
        <ecNumber evidence="2">2.7.13.3</ecNumber>
    </recommendedName>
</protein>
<dbReference type="InterPro" id="IPR050640">
    <property type="entry name" value="Bact_2-comp_sensor_kinase"/>
</dbReference>
<keyword evidence="5" id="KW-1185">Reference proteome</keyword>
<evidence type="ECO:0000256" key="1">
    <source>
        <dbReference type="ARBA" id="ARBA00000085"/>
    </source>
</evidence>
<dbReference type="Pfam" id="PF06580">
    <property type="entry name" value="His_kinase"/>
    <property type="match status" value="1"/>
</dbReference>
<dbReference type="Pfam" id="PF10114">
    <property type="entry name" value="PocR"/>
    <property type="match status" value="1"/>
</dbReference>
<dbReference type="InterPro" id="IPR036890">
    <property type="entry name" value="HATPase_C_sf"/>
</dbReference>
<dbReference type="HOGENOM" id="CLU_038337_0_0_0"/>
<dbReference type="PANTHER" id="PTHR34220:SF7">
    <property type="entry name" value="SENSOR HISTIDINE KINASE YPDA"/>
    <property type="match status" value="1"/>
</dbReference>
<dbReference type="PaxDb" id="584708-Apau_0009"/>
<dbReference type="GO" id="GO:0000155">
    <property type="term" value="F:phosphorelay sensor kinase activity"/>
    <property type="evidence" value="ECO:0007669"/>
    <property type="project" value="InterPro"/>
</dbReference>
<dbReference type="InterPro" id="IPR003594">
    <property type="entry name" value="HATPase_dom"/>
</dbReference>
<dbReference type="Gene3D" id="3.30.565.10">
    <property type="entry name" value="Histidine kinase-like ATPase, C-terminal domain"/>
    <property type="match status" value="1"/>
</dbReference>
<keyword evidence="4" id="KW-0418">Kinase</keyword>
<dbReference type="GO" id="GO:0016020">
    <property type="term" value="C:membrane"/>
    <property type="evidence" value="ECO:0007669"/>
    <property type="project" value="InterPro"/>
</dbReference>
<dbReference type="EMBL" id="CM001022">
    <property type="protein sequence ID" value="EFQ22450.1"/>
    <property type="molecule type" value="Genomic_DNA"/>
</dbReference>
<dbReference type="InterPro" id="IPR010559">
    <property type="entry name" value="Sig_transdc_His_kin_internal"/>
</dbReference>
<dbReference type="eggNOG" id="COG4936">
    <property type="taxonomic scope" value="Bacteria"/>
</dbReference>
<dbReference type="SMART" id="SM00387">
    <property type="entry name" value="HATPase_c"/>
    <property type="match status" value="1"/>
</dbReference>
<dbReference type="RefSeq" id="WP_006299587.1">
    <property type="nucleotide sequence ID" value="NZ_CM001022.1"/>
</dbReference>
<evidence type="ECO:0000313" key="5">
    <source>
        <dbReference type="Proteomes" id="UP000005096"/>
    </source>
</evidence>
<reference evidence="4 5" key="1">
    <citation type="journal article" date="2010" name="Stand. Genomic Sci.">
        <title>Non-contiguous finished genome sequence of Aminomonas paucivorans type strain (GLU-3).</title>
        <authorList>
            <person name="Pitluck S."/>
            <person name="Yasawong M."/>
            <person name="Held B."/>
            <person name="Lapidus A."/>
            <person name="Nolan M."/>
            <person name="Copeland A."/>
            <person name="Lucas S."/>
            <person name="Del Rio T.G."/>
            <person name="Tice H."/>
            <person name="Cheng J.F."/>
            <person name="Chertkov O."/>
            <person name="Goodwin L."/>
            <person name="Tapia R."/>
            <person name="Han C."/>
            <person name="Liolios K."/>
            <person name="Ivanova N."/>
            <person name="Mavromatis K."/>
            <person name="Ovchinnikova G."/>
            <person name="Pati A."/>
            <person name="Chen A."/>
            <person name="Palaniappan K."/>
            <person name="Land M."/>
            <person name="Hauser L."/>
            <person name="Chang Y.J."/>
            <person name="Jeffries C.D."/>
            <person name="Pukall R."/>
            <person name="Spring S."/>
            <person name="Rohde M."/>
            <person name="Sikorski J."/>
            <person name="Goker M."/>
            <person name="Woyke T."/>
            <person name="Bristow J."/>
            <person name="Eisen J.A."/>
            <person name="Markowitz V."/>
            <person name="Hugenholtz P."/>
            <person name="Kyrpides N.C."/>
            <person name="Klenk H.P."/>
        </authorList>
    </citation>
    <scope>NUCLEOTIDE SEQUENCE [LARGE SCALE GENOMIC DNA]</scope>
    <source>
        <strain evidence="4 5">DSM 12260</strain>
    </source>
</reference>